<evidence type="ECO:0000256" key="5">
    <source>
        <dbReference type="ARBA" id="ARBA00023172"/>
    </source>
</evidence>
<dbReference type="OrthoDB" id="9797501at2"/>
<dbReference type="Pfam" id="PF02796">
    <property type="entry name" value="HTH_7"/>
    <property type="match status" value="1"/>
</dbReference>
<dbReference type="SUPFAM" id="SSF46689">
    <property type="entry name" value="Homeodomain-like"/>
    <property type="match status" value="1"/>
</dbReference>
<reference evidence="9 11" key="1">
    <citation type="submission" date="2015-11" db="EMBL/GenBank/DDBJ databases">
        <title>Identification of large and diverse effector repertoires of 38 Legionella species.</title>
        <authorList>
            <person name="Burstein D."/>
            <person name="Amaro F."/>
            <person name="Zusman T."/>
            <person name="Lifshitz Z."/>
            <person name="Cohen O."/>
            <person name="Gilbert J.A."/>
            <person name="Pupko T."/>
            <person name="Shuman H.A."/>
            <person name="Segal G."/>
        </authorList>
    </citation>
    <scope>NUCLEOTIDE SEQUENCE [LARGE SCALE GENOMIC DNA]</scope>
    <source>
        <strain evidence="9 11">1762-AUS-E</strain>
    </source>
</reference>
<dbReference type="Gene3D" id="1.10.10.60">
    <property type="entry name" value="Homeodomain-like"/>
    <property type="match status" value="1"/>
</dbReference>
<feature type="domain" description="Resolvase/invertase-type recombinase catalytic" evidence="8">
    <location>
        <begin position="1"/>
        <end position="135"/>
    </location>
</feature>
<protein>
    <submittedName>
        <fullName evidence="10">Site-specific DNA recombinase e14 prophage</fullName>
    </submittedName>
    <submittedName>
        <fullName evidence="9">Transposase (Resolvase, DNA invertase)</fullName>
    </submittedName>
</protein>
<dbReference type="PATRIC" id="fig|45056.6.peg.500"/>
<dbReference type="GO" id="GO:0015074">
    <property type="term" value="P:DNA integration"/>
    <property type="evidence" value="ECO:0007669"/>
    <property type="project" value="UniProtKB-KW"/>
</dbReference>
<dbReference type="Proteomes" id="UP000281170">
    <property type="component" value="Plasmid 12"/>
</dbReference>
<dbReference type="EMBL" id="LR134421">
    <property type="protein sequence ID" value="VEH85252.1"/>
    <property type="molecule type" value="Genomic_DNA"/>
</dbReference>
<dbReference type="Pfam" id="PF00239">
    <property type="entry name" value="Resolvase"/>
    <property type="match status" value="1"/>
</dbReference>
<evidence type="ECO:0000256" key="7">
    <source>
        <dbReference type="PROSITE-ProRule" id="PRU10137"/>
    </source>
</evidence>
<dbReference type="InterPro" id="IPR006119">
    <property type="entry name" value="Resolv_N"/>
</dbReference>
<dbReference type="GO" id="GO:0003677">
    <property type="term" value="F:DNA binding"/>
    <property type="evidence" value="ECO:0007669"/>
    <property type="project" value="UniProtKB-KW"/>
</dbReference>
<keyword evidence="10" id="KW-0614">Plasmid</keyword>
<evidence type="ECO:0000256" key="2">
    <source>
        <dbReference type="ARBA" id="ARBA00022908"/>
    </source>
</evidence>
<dbReference type="EMBL" id="LNKA01000001">
    <property type="protein sequence ID" value="KTC65822.1"/>
    <property type="molecule type" value="Genomic_DNA"/>
</dbReference>
<dbReference type="STRING" id="45056.Lade_0480"/>
<dbReference type="PANTHER" id="PTHR30461:SF2">
    <property type="entry name" value="SERINE RECOMBINASE PINE-RELATED"/>
    <property type="match status" value="1"/>
</dbReference>
<keyword evidence="2" id="KW-0229">DNA integration</keyword>
<evidence type="ECO:0000313" key="9">
    <source>
        <dbReference type="EMBL" id="KTC65822.1"/>
    </source>
</evidence>
<evidence type="ECO:0000313" key="10">
    <source>
        <dbReference type="EMBL" id="VEH85252.1"/>
    </source>
</evidence>
<keyword evidence="5" id="KW-0233">DNA recombination</keyword>
<keyword evidence="4" id="KW-0238">DNA-binding</keyword>
<evidence type="ECO:0000313" key="11">
    <source>
        <dbReference type="Proteomes" id="UP000054859"/>
    </source>
</evidence>
<keyword evidence="11" id="KW-1185">Reference proteome</keyword>
<dbReference type="KEGG" id="ladl:NCTC12735_00878"/>
<gene>
    <name evidence="10" type="primary">pin</name>
    <name evidence="9" type="ORF">Lade_0480</name>
    <name evidence="10" type="ORF">NCTC12735_00878</name>
</gene>
<evidence type="ECO:0000313" key="12">
    <source>
        <dbReference type="Proteomes" id="UP000281170"/>
    </source>
</evidence>
<dbReference type="CDD" id="cd03768">
    <property type="entry name" value="SR_ResInv"/>
    <property type="match status" value="1"/>
</dbReference>
<dbReference type="InterPro" id="IPR009057">
    <property type="entry name" value="Homeodomain-like_sf"/>
</dbReference>
<dbReference type="SMART" id="SM00857">
    <property type="entry name" value="Resolvase"/>
    <property type="match status" value="1"/>
</dbReference>
<evidence type="ECO:0000259" key="8">
    <source>
        <dbReference type="PROSITE" id="PS51736"/>
    </source>
</evidence>
<dbReference type="CDD" id="cd00569">
    <property type="entry name" value="HTH_Hin_like"/>
    <property type="match status" value="1"/>
</dbReference>
<sequence length="190" mass="21914">MKIGYARVSTTEQNLELQLAALKEAGCSRIFQEKISGAKKDRPELERLLDQLRPNDVVVVWKLDRLARSTHHLLEFVERIRIVEASFFSLSEPWADTTSHAGKMIMTVFAGIAEFERDLIRERTSAGRIAAKQRGIRFGRPKKMNEEQKLLAKRLLEEDKTVSEVAKTFNVHKATIYRLLDKEHAYNESF</sequence>
<reference evidence="10 12" key="2">
    <citation type="submission" date="2018-12" db="EMBL/GenBank/DDBJ databases">
        <authorList>
            <consortium name="Pathogen Informatics"/>
        </authorList>
    </citation>
    <scope>NUCLEOTIDE SEQUENCE [LARGE SCALE GENOMIC DNA]</scope>
    <source>
        <strain evidence="10 12">NCTC12735</strain>
        <plasmid evidence="12">12</plasmid>
    </source>
</reference>
<dbReference type="GO" id="GO:0000150">
    <property type="term" value="F:DNA strand exchange activity"/>
    <property type="evidence" value="ECO:0007669"/>
    <property type="project" value="UniProtKB-KW"/>
</dbReference>
<evidence type="ECO:0000256" key="1">
    <source>
        <dbReference type="ARBA" id="ARBA00009913"/>
    </source>
</evidence>
<dbReference type="PANTHER" id="PTHR30461">
    <property type="entry name" value="DNA-INVERTASE FROM LAMBDOID PROPHAGE"/>
    <property type="match status" value="1"/>
</dbReference>
<proteinExistence type="inferred from homology"/>
<dbReference type="InterPro" id="IPR006120">
    <property type="entry name" value="Resolvase_HTH_dom"/>
</dbReference>
<evidence type="ECO:0000256" key="3">
    <source>
        <dbReference type="ARBA" id="ARBA00023100"/>
    </source>
</evidence>
<geneLocation type="plasmid" evidence="10 12">
    <name>12</name>
</geneLocation>
<dbReference type="Gene3D" id="3.40.50.1390">
    <property type="entry name" value="Resolvase, N-terminal catalytic domain"/>
    <property type="match status" value="1"/>
</dbReference>
<accession>A0A0W0R484</accession>
<dbReference type="AlphaFoldDB" id="A0A0W0R484"/>
<dbReference type="RefSeq" id="WP_058461552.1">
    <property type="nucleotide sequence ID" value="NZ_CAAAHS010000004.1"/>
</dbReference>
<dbReference type="InterPro" id="IPR050639">
    <property type="entry name" value="SSR_resolvase"/>
</dbReference>
<dbReference type="SUPFAM" id="SSF53041">
    <property type="entry name" value="Resolvase-like"/>
    <property type="match status" value="1"/>
</dbReference>
<dbReference type="InterPro" id="IPR006118">
    <property type="entry name" value="Recombinase_CS"/>
</dbReference>
<keyword evidence="3" id="KW-0230">DNA invertase</keyword>
<feature type="active site" description="O-(5'-phospho-DNA)-serine intermediate" evidence="6 7">
    <location>
        <position position="9"/>
    </location>
</feature>
<organism evidence="9 11">
    <name type="scientific">Legionella adelaidensis</name>
    <dbReference type="NCBI Taxonomy" id="45056"/>
    <lineage>
        <taxon>Bacteria</taxon>
        <taxon>Pseudomonadati</taxon>
        <taxon>Pseudomonadota</taxon>
        <taxon>Gammaproteobacteria</taxon>
        <taxon>Legionellales</taxon>
        <taxon>Legionellaceae</taxon>
        <taxon>Legionella</taxon>
    </lineage>
</organism>
<name>A0A0W0R484_9GAMM</name>
<dbReference type="Proteomes" id="UP000054859">
    <property type="component" value="Unassembled WGS sequence"/>
</dbReference>
<dbReference type="FunFam" id="3.40.50.1390:FF:000001">
    <property type="entry name" value="DNA recombinase"/>
    <property type="match status" value="1"/>
</dbReference>
<dbReference type="PROSITE" id="PS00397">
    <property type="entry name" value="RECOMBINASES_1"/>
    <property type="match status" value="1"/>
</dbReference>
<dbReference type="InterPro" id="IPR036162">
    <property type="entry name" value="Resolvase-like_N_sf"/>
</dbReference>
<evidence type="ECO:0000256" key="6">
    <source>
        <dbReference type="PIRSR" id="PIRSR606118-50"/>
    </source>
</evidence>
<comment type="similarity">
    <text evidence="1">Belongs to the site-specific recombinase resolvase family.</text>
</comment>
<evidence type="ECO:0000256" key="4">
    <source>
        <dbReference type="ARBA" id="ARBA00023125"/>
    </source>
</evidence>
<dbReference type="PROSITE" id="PS51736">
    <property type="entry name" value="RECOMBINASES_3"/>
    <property type="match status" value="1"/>
</dbReference>